<comment type="caution">
    <text evidence="3">The sequence shown here is derived from an EMBL/GenBank/DDBJ whole genome shotgun (WGS) entry which is preliminary data.</text>
</comment>
<gene>
    <name evidence="3" type="ORF">RH861_08705</name>
</gene>
<reference evidence="4" key="1">
    <citation type="submission" date="2023-07" db="EMBL/GenBank/DDBJ databases">
        <title>Description of three actinobacteria isolated from air of manufacturing shop in a pharmaceutical factory.</title>
        <authorList>
            <person name="Zhang D.-F."/>
        </authorList>
    </citation>
    <scope>NUCLEOTIDE SEQUENCE [LARGE SCALE GENOMIC DNA]</scope>
    <source>
        <strain evidence="4">CCTCC AB 2011122</strain>
    </source>
</reference>
<keyword evidence="3" id="KW-0418">Kinase</keyword>
<accession>A0ABU1FL97</accession>
<dbReference type="InterPro" id="IPR011611">
    <property type="entry name" value="PfkB_dom"/>
</dbReference>
<feature type="region of interest" description="Disordered" evidence="1">
    <location>
        <begin position="289"/>
        <end position="310"/>
    </location>
</feature>
<protein>
    <submittedName>
        <fullName evidence="3">PfkB family carbohydrate kinase</fullName>
    </submittedName>
</protein>
<dbReference type="Pfam" id="PF00294">
    <property type="entry name" value="PfkB"/>
    <property type="match status" value="1"/>
</dbReference>
<evidence type="ECO:0000313" key="4">
    <source>
        <dbReference type="Proteomes" id="UP001260072"/>
    </source>
</evidence>
<dbReference type="EMBL" id="JAVKGS010000002">
    <property type="protein sequence ID" value="MDR5692137.1"/>
    <property type="molecule type" value="Genomic_DNA"/>
</dbReference>
<keyword evidence="4" id="KW-1185">Reference proteome</keyword>
<feature type="domain" description="Carbohydrate kinase PfkB" evidence="2">
    <location>
        <begin position="172"/>
        <end position="291"/>
    </location>
</feature>
<dbReference type="PANTHER" id="PTHR46969:SF1">
    <property type="entry name" value="BIFUNCTIONAL PROTEIN HLDE"/>
    <property type="match status" value="1"/>
</dbReference>
<name>A0ABU1FL97_9MICO</name>
<keyword evidence="3" id="KW-0808">Transferase</keyword>
<dbReference type="SUPFAM" id="SSF53613">
    <property type="entry name" value="Ribokinase-like"/>
    <property type="match status" value="1"/>
</dbReference>
<evidence type="ECO:0000259" key="2">
    <source>
        <dbReference type="Pfam" id="PF00294"/>
    </source>
</evidence>
<dbReference type="PANTHER" id="PTHR46969">
    <property type="entry name" value="BIFUNCTIONAL PROTEIN HLDE"/>
    <property type="match status" value="1"/>
</dbReference>
<dbReference type="Proteomes" id="UP001260072">
    <property type="component" value="Unassembled WGS sequence"/>
</dbReference>
<dbReference type="InterPro" id="IPR029056">
    <property type="entry name" value="Ribokinase-like"/>
</dbReference>
<organism evidence="3 4">
    <name type="scientific">Agromyces indicus</name>
    <dbReference type="NCBI Taxonomy" id="758919"/>
    <lineage>
        <taxon>Bacteria</taxon>
        <taxon>Bacillati</taxon>
        <taxon>Actinomycetota</taxon>
        <taxon>Actinomycetes</taxon>
        <taxon>Micrococcales</taxon>
        <taxon>Microbacteriaceae</taxon>
        <taxon>Agromyces</taxon>
    </lineage>
</organism>
<dbReference type="Gene3D" id="3.40.1190.20">
    <property type="match status" value="1"/>
</dbReference>
<proteinExistence type="predicted"/>
<evidence type="ECO:0000313" key="3">
    <source>
        <dbReference type="EMBL" id="MDR5692137.1"/>
    </source>
</evidence>
<dbReference type="RefSeq" id="WP_310520666.1">
    <property type="nucleotide sequence ID" value="NZ_BAABBS010000002.1"/>
</dbReference>
<dbReference type="GO" id="GO:0016301">
    <property type="term" value="F:kinase activity"/>
    <property type="evidence" value="ECO:0007669"/>
    <property type="project" value="UniProtKB-KW"/>
</dbReference>
<sequence length="310" mass="31485">MSARIVVVGDTLLDVDLNGTAQRLSPDGPVPVVDVSGRLERAGGAGLVATFLALEGTEVTLATALARDAGAGRVRAALTGVILAEAALPGPTPTKTRIRASGQPVARIDEGCGPPEPVGGTGRIVEAIRAADVVIAADYGRGLLADGAVRAALEECALSVAVVWDPHPRGVEPVPGCRVVTPNRSEAAARTDRPIDDLEAALDVAERLRRHWDAESVAVTLDSDGAAVALRDRPRRVIPADAVDVADACGAGDRLVASVGLELVRGADVADALARGVAHATAYLAAGGVASLPTSPPERPSRTRPLAAVG</sequence>
<evidence type="ECO:0000256" key="1">
    <source>
        <dbReference type="SAM" id="MobiDB-lite"/>
    </source>
</evidence>